<dbReference type="InterPro" id="IPR008166">
    <property type="entry name" value="Glyco_transf_92"/>
</dbReference>
<reference evidence="8 9" key="1">
    <citation type="submission" date="2016-05" db="EMBL/GenBank/DDBJ databases">
        <title>A degradative enzymes factory behind the ericoid mycorrhizal symbiosis.</title>
        <authorList>
            <consortium name="DOE Joint Genome Institute"/>
            <person name="Martino E."/>
            <person name="Morin E."/>
            <person name="Grelet G."/>
            <person name="Kuo A."/>
            <person name="Kohler A."/>
            <person name="Daghino S."/>
            <person name="Barry K."/>
            <person name="Choi C."/>
            <person name="Cichocki N."/>
            <person name="Clum A."/>
            <person name="Copeland A."/>
            <person name="Hainaut M."/>
            <person name="Haridas S."/>
            <person name="Labutti K."/>
            <person name="Lindquist E."/>
            <person name="Lipzen A."/>
            <person name="Khouja H.-R."/>
            <person name="Murat C."/>
            <person name="Ohm R."/>
            <person name="Olson A."/>
            <person name="Spatafora J."/>
            <person name="Veneault-Fourrey C."/>
            <person name="Henrissat B."/>
            <person name="Grigoriev I."/>
            <person name="Martin F."/>
            <person name="Perotto S."/>
        </authorList>
    </citation>
    <scope>NUCLEOTIDE SEQUENCE [LARGE SCALE GENOMIC DNA]</scope>
    <source>
        <strain evidence="8 9">UAMH 7357</strain>
    </source>
</reference>
<dbReference type="GO" id="GO:0016020">
    <property type="term" value="C:membrane"/>
    <property type="evidence" value="ECO:0007669"/>
    <property type="project" value="UniProtKB-SubCell"/>
</dbReference>
<dbReference type="EMBL" id="KZ613483">
    <property type="protein sequence ID" value="PMD21028.1"/>
    <property type="molecule type" value="Genomic_DNA"/>
</dbReference>
<keyword evidence="5" id="KW-0812">Transmembrane</keyword>
<evidence type="ECO:0000256" key="7">
    <source>
        <dbReference type="ARBA" id="ARBA00023136"/>
    </source>
</evidence>
<dbReference type="AlphaFoldDB" id="A0A2J6Q411"/>
<dbReference type="Proteomes" id="UP000235672">
    <property type="component" value="Unassembled WGS sequence"/>
</dbReference>
<dbReference type="STRING" id="1745343.A0A2J6Q411"/>
<dbReference type="Pfam" id="PF01697">
    <property type="entry name" value="Glyco_transf_92"/>
    <property type="match status" value="1"/>
</dbReference>
<keyword evidence="9" id="KW-1185">Reference proteome</keyword>
<name>A0A2J6Q411_9HELO</name>
<evidence type="ECO:0000256" key="5">
    <source>
        <dbReference type="ARBA" id="ARBA00022692"/>
    </source>
</evidence>
<dbReference type="OrthoDB" id="2526284at2759"/>
<evidence type="ECO:0000313" key="9">
    <source>
        <dbReference type="Proteomes" id="UP000235672"/>
    </source>
</evidence>
<comment type="similarity">
    <text evidence="2">Belongs to the glycosyltransferase 92 family.</text>
</comment>
<evidence type="ECO:0000256" key="6">
    <source>
        <dbReference type="ARBA" id="ARBA00022989"/>
    </source>
</evidence>
<evidence type="ECO:0000256" key="4">
    <source>
        <dbReference type="ARBA" id="ARBA00022679"/>
    </source>
</evidence>
<proteinExistence type="inferred from homology"/>
<accession>A0A2J6Q411</accession>
<dbReference type="GO" id="GO:0016757">
    <property type="term" value="F:glycosyltransferase activity"/>
    <property type="evidence" value="ECO:0007669"/>
    <property type="project" value="UniProtKB-KW"/>
</dbReference>
<dbReference type="GO" id="GO:0005737">
    <property type="term" value="C:cytoplasm"/>
    <property type="evidence" value="ECO:0007669"/>
    <property type="project" value="TreeGrafter"/>
</dbReference>
<dbReference type="PANTHER" id="PTHR21461:SF69">
    <property type="entry name" value="GLYCOSYLTRANSFERASE FAMILY 92 PROTEIN"/>
    <property type="match status" value="1"/>
</dbReference>
<evidence type="ECO:0000256" key="1">
    <source>
        <dbReference type="ARBA" id="ARBA00004167"/>
    </source>
</evidence>
<keyword evidence="7" id="KW-0472">Membrane</keyword>
<keyword evidence="6" id="KW-1133">Transmembrane helix</keyword>
<keyword evidence="4 8" id="KW-0808">Transferase</keyword>
<dbReference type="PANTHER" id="PTHR21461">
    <property type="entry name" value="GLYCOSYLTRANSFERASE FAMILY 92 PROTEIN"/>
    <property type="match status" value="1"/>
</dbReference>
<gene>
    <name evidence="8" type="ORF">NA56DRAFT_626994</name>
</gene>
<evidence type="ECO:0000256" key="3">
    <source>
        <dbReference type="ARBA" id="ARBA00022676"/>
    </source>
</evidence>
<comment type="subcellular location">
    <subcellularLocation>
        <location evidence="1">Membrane</location>
        <topology evidence="1">Single-pass membrane protein</topology>
    </subcellularLocation>
</comment>
<protein>
    <submittedName>
        <fullName evidence="8">Glycosyltransferase family 2 protein</fullName>
    </submittedName>
</protein>
<keyword evidence="3" id="KW-0328">Glycosyltransferase</keyword>
<organism evidence="8 9">
    <name type="scientific">Hyaloscypha hepaticicola</name>
    <dbReference type="NCBI Taxonomy" id="2082293"/>
    <lineage>
        <taxon>Eukaryota</taxon>
        <taxon>Fungi</taxon>
        <taxon>Dikarya</taxon>
        <taxon>Ascomycota</taxon>
        <taxon>Pezizomycotina</taxon>
        <taxon>Leotiomycetes</taxon>
        <taxon>Helotiales</taxon>
        <taxon>Hyaloscyphaceae</taxon>
        <taxon>Hyaloscypha</taxon>
    </lineage>
</organism>
<evidence type="ECO:0000313" key="8">
    <source>
        <dbReference type="EMBL" id="PMD21028.1"/>
    </source>
</evidence>
<sequence>MSAMTATVTSALAVWRSVQWRPVLVLTLFLLTFHLFFLPNTAVTNVISKPQVPADQIQSNIIPPPNNDLAPADALDGVYNAHGAHGVQAIEHSSATGPVAAPSTHKALEESDLAVCMAVKDQADDLIEFFVHHYHHMGIKRFYIMDDGSKPPLSDYEYPGIPREVLTFKFWPDRVQQMQLNVYRDCIENYGSNHTWMAFLDADEFLETPGEENLAEVLESFEDEETVGALGVNWKIHSSAGLLKRPESARKAFTSCLQDKCANGDWSDNEHIKSIVKMSKAGLPINPHKFSTQEGSNTVGENGDVIDHYAFRTPPTRDRIALHHYCVKSREEFEAKMLRGNGMTDPKSESLWTKFEYSIPHEECTEMVVYEP</sequence>
<evidence type="ECO:0000256" key="2">
    <source>
        <dbReference type="ARBA" id="ARBA00007647"/>
    </source>
</evidence>